<evidence type="ECO:0000256" key="4">
    <source>
        <dbReference type="ARBA" id="ARBA00022692"/>
    </source>
</evidence>
<accession>X0SGD8</accession>
<keyword evidence="2" id="KW-0813">Transport</keyword>
<evidence type="ECO:0000313" key="9">
    <source>
        <dbReference type="EMBL" id="GAF74191.1"/>
    </source>
</evidence>
<protein>
    <recommendedName>
        <fullName evidence="8">ABC transmembrane type-1 domain-containing protein</fullName>
    </recommendedName>
</protein>
<keyword evidence="3" id="KW-1003">Cell membrane</keyword>
<dbReference type="Gene3D" id="1.10.3720.10">
    <property type="entry name" value="MetI-like"/>
    <property type="match status" value="1"/>
</dbReference>
<feature type="transmembrane region" description="Helical" evidence="7">
    <location>
        <begin position="105"/>
        <end position="127"/>
    </location>
</feature>
<comment type="caution">
    <text evidence="9">The sequence shown here is derived from an EMBL/GenBank/DDBJ whole genome shotgun (WGS) entry which is preliminary data.</text>
</comment>
<evidence type="ECO:0000256" key="7">
    <source>
        <dbReference type="SAM" id="Phobius"/>
    </source>
</evidence>
<dbReference type="InterPro" id="IPR035906">
    <property type="entry name" value="MetI-like_sf"/>
</dbReference>
<name>X0SGD8_9ZZZZ</name>
<evidence type="ECO:0000256" key="3">
    <source>
        <dbReference type="ARBA" id="ARBA00022475"/>
    </source>
</evidence>
<dbReference type="Pfam" id="PF00528">
    <property type="entry name" value="BPD_transp_1"/>
    <property type="match status" value="1"/>
</dbReference>
<feature type="transmembrane region" description="Helical" evidence="7">
    <location>
        <begin position="238"/>
        <end position="259"/>
    </location>
</feature>
<reference evidence="9" key="1">
    <citation type="journal article" date="2014" name="Front. Microbiol.">
        <title>High frequency of phylogenetically diverse reductive dehalogenase-homologous genes in deep subseafloor sedimentary metagenomes.</title>
        <authorList>
            <person name="Kawai M."/>
            <person name="Futagami T."/>
            <person name="Toyoda A."/>
            <person name="Takaki Y."/>
            <person name="Nishi S."/>
            <person name="Hori S."/>
            <person name="Arai W."/>
            <person name="Tsubouchi T."/>
            <person name="Morono Y."/>
            <person name="Uchiyama I."/>
            <person name="Ito T."/>
            <person name="Fujiyama A."/>
            <person name="Inagaki F."/>
            <person name="Takami H."/>
        </authorList>
    </citation>
    <scope>NUCLEOTIDE SEQUENCE</scope>
    <source>
        <strain evidence="9">Expedition CK06-06</strain>
    </source>
</reference>
<evidence type="ECO:0000259" key="8">
    <source>
        <dbReference type="PROSITE" id="PS50928"/>
    </source>
</evidence>
<feature type="domain" description="ABC transmembrane type-1" evidence="8">
    <location>
        <begin position="67"/>
        <end position="259"/>
    </location>
</feature>
<dbReference type="PANTHER" id="PTHR43744:SF6">
    <property type="entry name" value="ABC TRANSPORTER PERMEASE PROTEIN YESQ-RELATED"/>
    <property type="match status" value="1"/>
</dbReference>
<gene>
    <name evidence="9" type="ORF">S01H1_00643</name>
</gene>
<dbReference type="EMBL" id="BARS01000237">
    <property type="protein sequence ID" value="GAF74191.1"/>
    <property type="molecule type" value="Genomic_DNA"/>
</dbReference>
<proteinExistence type="predicted"/>
<feature type="transmembrane region" description="Helical" evidence="7">
    <location>
        <begin position="191"/>
        <end position="214"/>
    </location>
</feature>
<keyword evidence="4 7" id="KW-0812">Transmembrane</keyword>
<evidence type="ECO:0000256" key="1">
    <source>
        <dbReference type="ARBA" id="ARBA00004651"/>
    </source>
</evidence>
<dbReference type="AlphaFoldDB" id="X0SGD8"/>
<feature type="transmembrane region" description="Helical" evidence="7">
    <location>
        <begin position="71"/>
        <end position="93"/>
    </location>
</feature>
<feature type="transmembrane region" description="Helical" evidence="7">
    <location>
        <begin position="133"/>
        <end position="153"/>
    </location>
</feature>
<sequence>MTNALAYLCILIFLTMALLPMAWMLSTALQTEDQIRISAPVQWIPKPATLENFVTGWKADSNWLLYFRNNVYWALVSSVGLVFSSTLVGYAFARMQFPGREALMFLNIALMLLPGQVTMIPTFLIWAKVDLVGTWWPVTIPFFLLASPYYVFLMRQFLRTIPMELSDAARIDGCNEFGIFWRIVVPLTKPAIAVLVAGHITWCWNALLTSLIYLKDNQHRQLILALRGFIGERARVGWGPLMAMSVLVALPVIVVYFFMQRYFIQAFILSGMKG</sequence>
<evidence type="ECO:0000256" key="5">
    <source>
        <dbReference type="ARBA" id="ARBA00022989"/>
    </source>
</evidence>
<dbReference type="CDD" id="cd06261">
    <property type="entry name" value="TM_PBP2"/>
    <property type="match status" value="1"/>
</dbReference>
<dbReference type="SUPFAM" id="SSF161098">
    <property type="entry name" value="MetI-like"/>
    <property type="match status" value="1"/>
</dbReference>
<dbReference type="GO" id="GO:0055085">
    <property type="term" value="P:transmembrane transport"/>
    <property type="evidence" value="ECO:0007669"/>
    <property type="project" value="InterPro"/>
</dbReference>
<comment type="subcellular location">
    <subcellularLocation>
        <location evidence="1">Cell membrane</location>
        <topology evidence="1">Multi-pass membrane protein</topology>
    </subcellularLocation>
</comment>
<dbReference type="PANTHER" id="PTHR43744">
    <property type="entry name" value="ABC TRANSPORTER PERMEASE PROTEIN MG189-RELATED-RELATED"/>
    <property type="match status" value="1"/>
</dbReference>
<keyword evidence="5 7" id="KW-1133">Transmembrane helix</keyword>
<keyword evidence="6 7" id="KW-0472">Membrane</keyword>
<organism evidence="9">
    <name type="scientific">marine sediment metagenome</name>
    <dbReference type="NCBI Taxonomy" id="412755"/>
    <lineage>
        <taxon>unclassified sequences</taxon>
        <taxon>metagenomes</taxon>
        <taxon>ecological metagenomes</taxon>
    </lineage>
</organism>
<evidence type="ECO:0000256" key="2">
    <source>
        <dbReference type="ARBA" id="ARBA00022448"/>
    </source>
</evidence>
<dbReference type="InterPro" id="IPR000515">
    <property type="entry name" value="MetI-like"/>
</dbReference>
<dbReference type="GO" id="GO:0005886">
    <property type="term" value="C:plasma membrane"/>
    <property type="evidence" value="ECO:0007669"/>
    <property type="project" value="UniProtKB-SubCell"/>
</dbReference>
<evidence type="ECO:0000256" key="6">
    <source>
        <dbReference type="ARBA" id="ARBA00023136"/>
    </source>
</evidence>
<dbReference type="PROSITE" id="PS50928">
    <property type="entry name" value="ABC_TM1"/>
    <property type="match status" value="1"/>
</dbReference>